<name>A0A060SV57_PYCCI</name>
<dbReference type="OMA" id="HQEGNQQ"/>
<dbReference type="EMBL" id="CCBP010000338">
    <property type="protein sequence ID" value="CDO76109.1"/>
    <property type="molecule type" value="Genomic_DNA"/>
</dbReference>
<dbReference type="PANTHER" id="PTHR33050:SF7">
    <property type="entry name" value="RIBONUCLEASE H"/>
    <property type="match status" value="1"/>
</dbReference>
<reference evidence="1" key="1">
    <citation type="submission" date="2014-01" db="EMBL/GenBank/DDBJ databases">
        <title>The genome of the white-rot fungus Pycnoporus cinnabarinus: a basidiomycete model with a versatile arsenal for lignocellulosic biomass breakdown.</title>
        <authorList>
            <person name="Levasseur A."/>
            <person name="Lomascolo A."/>
            <person name="Ruiz-Duenas F.J."/>
            <person name="Uzan E."/>
            <person name="Piumi F."/>
            <person name="Kues U."/>
            <person name="Ram A.F.J."/>
            <person name="Murat C."/>
            <person name="Haon M."/>
            <person name="Benoit I."/>
            <person name="Arfi Y."/>
            <person name="Chevret D."/>
            <person name="Drula E."/>
            <person name="Kwon M.J."/>
            <person name="Gouret P."/>
            <person name="Lesage-Meessen L."/>
            <person name="Lombard V."/>
            <person name="Mariette J."/>
            <person name="Noirot C."/>
            <person name="Park J."/>
            <person name="Patyshakuliyeva A."/>
            <person name="Wieneger R.A.B."/>
            <person name="Wosten H.A.B."/>
            <person name="Martin F."/>
            <person name="Coutinho P.M."/>
            <person name="de Vries R."/>
            <person name="Martinez A.T."/>
            <person name="Klopp C."/>
            <person name="Pontarotti P."/>
            <person name="Henrissat B."/>
            <person name="Record E."/>
        </authorList>
    </citation>
    <scope>NUCLEOTIDE SEQUENCE [LARGE SCALE GENOMIC DNA]</scope>
    <source>
        <strain evidence="1">BRFM137</strain>
    </source>
</reference>
<evidence type="ECO:0000313" key="2">
    <source>
        <dbReference type="Proteomes" id="UP000029665"/>
    </source>
</evidence>
<dbReference type="Proteomes" id="UP000029665">
    <property type="component" value="Unassembled WGS sequence"/>
</dbReference>
<sequence>MKPLTRTFTPDNHKGGKENMEFIIAYTTEQVREGHMTGPYSRERVQDILGSHFRSSPLAVVEKNSHEPGKLRLIQNCSYEDEFRTSVNSMIMAEDFPTRWGTAAEVAEIIASAPPGTQMATLNVDAAFRRIPIHPAHKPYLVIQQRPGEFFIDHVCPFGVRSGPGLQGAPMDAVVDLLDTRGWGPNKKWVDDLTNFRVPTSALEDGTGWRYDHLIEDIFALGERIGLPWHKTKWRDHDPKGEYLGFAWDIPRKEVSLPERKRLKYLARVDNVLATADGGAKRVPFGMAQKLSGTLSHCTFIYPRGRTYLTGLYTFLASYVNEHALRYPPKSVISDLGWWRSILSLPSEHRVLEKRGEVRNLDLWVDASTDWGIGIVIGQSWDAWRWAMERELWNKMGRDIGWAEMIAIELLLRRLVEEGLENAAVLVRSDNKGVIKAFRRGCSRNWQVNLSIRRTELLCMEKNLDLQPVYVNTKENRADPVSRGIPDARLCRFKSKFDLPEEVAPFLTHA</sequence>
<dbReference type="OrthoDB" id="3255824at2759"/>
<dbReference type="SUPFAM" id="SSF56672">
    <property type="entry name" value="DNA/RNA polymerases"/>
    <property type="match status" value="1"/>
</dbReference>
<dbReference type="AlphaFoldDB" id="A0A060SV57"/>
<accession>A0A060SV57</accession>
<keyword evidence="2" id="KW-1185">Reference proteome</keyword>
<proteinExistence type="predicted"/>
<dbReference type="InterPro" id="IPR052055">
    <property type="entry name" value="Hepadnavirus_pol/RT"/>
</dbReference>
<evidence type="ECO:0000313" key="1">
    <source>
        <dbReference type="EMBL" id="CDO76109.1"/>
    </source>
</evidence>
<gene>
    <name evidence="1" type="ORF">BN946_scf184876.g2</name>
</gene>
<comment type="caution">
    <text evidence="1">The sequence shown here is derived from an EMBL/GenBank/DDBJ whole genome shotgun (WGS) entry which is preliminary data.</text>
</comment>
<organism evidence="1 2">
    <name type="scientific">Pycnoporus cinnabarinus</name>
    <name type="common">Cinnabar-red polypore</name>
    <name type="synonym">Trametes cinnabarina</name>
    <dbReference type="NCBI Taxonomy" id="5643"/>
    <lineage>
        <taxon>Eukaryota</taxon>
        <taxon>Fungi</taxon>
        <taxon>Dikarya</taxon>
        <taxon>Basidiomycota</taxon>
        <taxon>Agaricomycotina</taxon>
        <taxon>Agaricomycetes</taxon>
        <taxon>Polyporales</taxon>
        <taxon>Polyporaceae</taxon>
        <taxon>Trametes</taxon>
    </lineage>
</organism>
<protein>
    <submittedName>
        <fullName evidence="1">Uncharacterized protein</fullName>
    </submittedName>
</protein>
<dbReference type="HOGENOM" id="CLU_003292_8_2_1"/>
<dbReference type="STRING" id="5643.A0A060SV57"/>
<dbReference type="InterPro" id="IPR043502">
    <property type="entry name" value="DNA/RNA_pol_sf"/>
</dbReference>
<dbReference type="PANTHER" id="PTHR33050">
    <property type="entry name" value="REVERSE TRANSCRIPTASE DOMAIN-CONTAINING PROTEIN"/>
    <property type="match status" value="1"/>
</dbReference>